<reference evidence="2 3" key="1">
    <citation type="submission" date="2021-05" db="EMBL/GenBank/DDBJ databases">
        <title>A Polyphasic approach of four new species of the genus Ohtaekwangia: Ohtaekwangia histidinii sp. nov., Ohtaekwangia cretensis sp. nov., Ohtaekwangia indiensis sp. nov., Ohtaekwangia reichenbachii sp. nov. from diverse environment.</title>
        <authorList>
            <person name="Octaviana S."/>
        </authorList>
    </citation>
    <scope>NUCLEOTIDE SEQUENCE [LARGE SCALE GENOMIC DNA]</scope>
    <source>
        <strain evidence="2 3">PWU4</strain>
    </source>
</reference>
<dbReference type="CDD" id="cd00038">
    <property type="entry name" value="CAP_ED"/>
    <property type="match status" value="1"/>
</dbReference>
<evidence type="ECO:0000313" key="2">
    <source>
        <dbReference type="EMBL" id="MBT1697112.1"/>
    </source>
</evidence>
<accession>A0AAP2DL10</accession>
<dbReference type="InterPro" id="IPR014710">
    <property type="entry name" value="RmlC-like_jellyroll"/>
</dbReference>
<dbReference type="Pfam" id="PF00027">
    <property type="entry name" value="cNMP_binding"/>
    <property type="match status" value="1"/>
</dbReference>
<dbReference type="Proteomes" id="UP001319200">
    <property type="component" value="Unassembled WGS sequence"/>
</dbReference>
<name>A0AAP2DL10_9BACT</name>
<dbReference type="EMBL" id="JAHESF010000007">
    <property type="protein sequence ID" value="MBT1697112.1"/>
    <property type="molecule type" value="Genomic_DNA"/>
</dbReference>
<protein>
    <submittedName>
        <fullName evidence="2">Crp/Fnr family transcriptional regulator</fullName>
    </submittedName>
</protein>
<evidence type="ECO:0000259" key="1">
    <source>
        <dbReference type="PROSITE" id="PS50042"/>
    </source>
</evidence>
<comment type="caution">
    <text evidence="2">The sequence shown here is derived from an EMBL/GenBank/DDBJ whole genome shotgun (WGS) entry which is preliminary data.</text>
</comment>
<dbReference type="InterPro" id="IPR018490">
    <property type="entry name" value="cNMP-bd_dom_sf"/>
</dbReference>
<dbReference type="SUPFAM" id="SSF51206">
    <property type="entry name" value="cAMP-binding domain-like"/>
    <property type="match status" value="1"/>
</dbReference>
<dbReference type="InterPro" id="IPR000595">
    <property type="entry name" value="cNMP-bd_dom"/>
</dbReference>
<organism evidence="2 3">
    <name type="scientific">Chryseosolibacter histidini</name>
    <dbReference type="NCBI Taxonomy" id="2782349"/>
    <lineage>
        <taxon>Bacteria</taxon>
        <taxon>Pseudomonadati</taxon>
        <taxon>Bacteroidota</taxon>
        <taxon>Cytophagia</taxon>
        <taxon>Cytophagales</taxon>
        <taxon>Chryseotaleaceae</taxon>
        <taxon>Chryseosolibacter</taxon>
    </lineage>
</organism>
<dbReference type="AlphaFoldDB" id="A0AAP2DL10"/>
<proteinExistence type="predicted"/>
<feature type="domain" description="Cyclic nucleotide-binding" evidence="1">
    <location>
        <begin position="15"/>
        <end position="118"/>
    </location>
</feature>
<sequence length="203" mass="23376">MKKIEIHHIRPLVNYYTDKLDDAWEKLLTIVEIKRVAKGHAFIEQGDIAKVCGLVLSGSFKNVAYDDPSDERILRFTFQYGFLASCQSFNEQQPSSFAVVAMEDSEILSIDNKELVELCLAHPSVITLGLLFSQQIMIDHEHHSKVLSLSTPLQRYEFLIHEKPYLLNRVSMTDLAKHLYTSREALSRARLKIRSIERIQKTT</sequence>
<evidence type="ECO:0000313" key="3">
    <source>
        <dbReference type="Proteomes" id="UP001319200"/>
    </source>
</evidence>
<gene>
    <name evidence="2" type="ORF">KK083_09515</name>
</gene>
<dbReference type="Gene3D" id="2.60.120.10">
    <property type="entry name" value="Jelly Rolls"/>
    <property type="match status" value="1"/>
</dbReference>
<keyword evidence="3" id="KW-1185">Reference proteome</keyword>
<dbReference type="RefSeq" id="WP_254162852.1">
    <property type="nucleotide sequence ID" value="NZ_JAHESF010000007.1"/>
</dbReference>
<dbReference type="PROSITE" id="PS50042">
    <property type="entry name" value="CNMP_BINDING_3"/>
    <property type="match status" value="1"/>
</dbReference>